<accession>A0A1N7RSI0</accession>
<protein>
    <submittedName>
        <fullName evidence="2">Uncharacterized protein</fullName>
    </submittedName>
</protein>
<sequence length="64" mass="7068">MRNGSSEHSTASPRARKRELTEASGLHGRTDGFDYSRTVACRMWARARTAKNAAPTLVAMPITY</sequence>
<reference evidence="2 3" key="1">
    <citation type="submission" date="2016-12" db="EMBL/GenBank/DDBJ databases">
        <authorList>
            <person name="Song W.-J."/>
            <person name="Kurnit D.M."/>
        </authorList>
    </citation>
    <scope>NUCLEOTIDE SEQUENCE [LARGE SCALE GENOMIC DNA]</scope>
    <source>
        <strain evidence="2 3">STM7296</strain>
    </source>
</reference>
<feature type="region of interest" description="Disordered" evidence="1">
    <location>
        <begin position="1"/>
        <end position="33"/>
    </location>
</feature>
<dbReference type="AlphaFoldDB" id="A0A1N7RSI0"/>
<evidence type="ECO:0000313" key="2">
    <source>
        <dbReference type="EMBL" id="SIT38063.1"/>
    </source>
</evidence>
<evidence type="ECO:0000256" key="1">
    <source>
        <dbReference type="SAM" id="MobiDB-lite"/>
    </source>
</evidence>
<name>A0A1N7RSI0_9BURK</name>
<dbReference type="STRING" id="1247936.BN2475_130080"/>
<dbReference type="EMBL" id="CYGX02000013">
    <property type="protein sequence ID" value="SIT38063.1"/>
    <property type="molecule type" value="Genomic_DNA"/>
</dbReference>
<organism evidence="2 3">
    <name type="scientific">Paraburkholderia ribeironis</name>
    <dbReference type="NCBI Taxonomy" id="1247936"/>
    <lineage>
        <taxon>Bacteria</taxon>
        <taxon>Pseudomonadati</taxon>
        <taxon>Pseudomonadota</taxon>
        <taxon>Betaproteobacteria</taxon>
        <taxon>Burkholderiales</taxon>
        <taxon>Burkholderiaceae</taxon>
        <taxon>Paraburkholderia</taxon>
    </lineage>
</organism>
<gene>
    <name evidence="2" type="ORF">BN2475_130080</name>
</gene>
<evidence type="ECO:0000313" key="3">
    <source>
        <dbReference type="Proteomes" id="UP000187012"/>
    </source>
</evidence>
<feature type="compositionally biased region" description="Polar residues" evidence="1">
    <location>
        <begin position="1"/>
        <end position="12"/>
    </location>
</feature>
<keyword evidence="3" id="KW-1185">Reference proteome</keyword>
<proteinExistence type="predicted"/>
<dbReference type="Proteomes" id="UP000187012">
    <property type="component" value="Unassembled WGS sequence"/>
</dbReference>